<keyword evidence="10" id="KW-1185">Reference proteome</keyword>
<evidence type="ECO:0000256" key="6">
    <source>
        <dbReference type="SAM" id="MobiDB-lite"/>
    </source>
</evidence>
<dbReference type="Pfam" id="PF06458">
    <property type="entry name" value="MucBP"/>
    <property type="match status" value="3"/>
</dbReference>
<evidence type="ECO:0000256" key="3">
    <source>
        <dbReference type="ARBA" id="ARBA00022729"/>
    </source>
</evidence>
<keyword evidence="7" id="KW-1133">Transmembrane helix</keyword>
<dbReference type="Gene3D" id="3.10.20.320">
    <property type="entry name" value="Putative peptidoglycan bound protein (lpxtg motif)"/>
    <property type="match status" value="1"/>
</dbReference>
<dbReference type="NCBIfam" id="TIGR01167">
    <property type="entry name" value="LPXTG_anchor"/>
    <property type="match status" value="1"/>
</dbReference>
<dbReference type="Proteomes" id="UP000325295">
    <property type="component" value="Chromosome"/>
</dbReference>
<sequence>MVPVEIPGYTVVPGQEVTIPTDTTPVEIHYIANDQTVTVHYVFEKAGQAAAAQTITGKTDATFSPTSPVIEGYVADSLIVTGKYLATGNDYTVTYTGTVHTFTFQPKDPDGNNVGNPIEVTGKTGEAITVPNVPGYEYVGQEVKVLTTTTEVPLVYQPTEHTVVITPIDKNGKPIGDAHTVTVKTGESLTVPLIPGYTFTGTVPTISGNGAVTLTYTANPVPKESSAESVTSQPTKHESDSSPVAAKQASLPQTGEEENSELSVLGITGTLMTMFGLFGIARKRKRKDE</sequence>
<dbReference type="PROSITE" id="PS50847">
    <property type="entry name" value="GRAM_POS_ANCHORING"/>
    <property type="match status" value="1"/>
</dbReference>
<keyword evidence="1" id="KW-0134">Cell wall</keyword>
<feature type="region of interest" description="Disordered" evidence="6">
    <location>
        <begin position="222"/>
        <end position="261"/>
    </location>
</feature>
<protein>
    <submittedName>
        <fullName evidence="9">LPXTG cell wall anchor domain-containing protein</fullName>
    </submittedName>
</protein>
<reference evidence="9 10" key="1">
    <citation type="submission" date="2019-09" db="EMBL/GenBank/DDBJ databases">
        <title>Complete Genome Sequence of Lactobacillus nenjiangensis SH-Y15, isolated from sauerkraut.</title>
        <authorList>
            <person name="Yang H."/>
        </authorList>
    </citation>
    <scope>NUCLEOTIDE SEQUENCE [LARGE SCALE GENOMIC DNA]</scope>
    <source>
        <strain evidence="9 10">SH-Y15</strain>
    </source>
</reference>
<dbReference type="AlphaFoldDB" id="A0A5P1X499"/>
<evidence type="ECO:0000313" key="9">
    <source>
        <dbReference type="EMBL" id="QER67301.1"/>
    </source>
</evidence>
<evidence type="ECO:0000256" key="5">
    <source>
        <dbReference type="ARBA" id="ARBA00023088"/>
    </source>
</evidence>
<evidence type="ECO:0000256" key="1">
    <source>
        <dbReference type="ARBA" id="ARBA00022512"/>
    </source>
</evidence>
<keyword evidence="7" id="KW-0812">Transmembrane</keyword>
<organism evidence="9 10">
    <name type="scientific">Paucilactobacillus nenjiangensis</name>
    <dbReference type="NCBI Taxonomy" id="1296540"/>
    <lineage>
        <taxon>Bacteria</taxon>
        <taxon>Bacillati</taxon>
        <taxon>Bacillota</taxon>
        <taxon>Bacilli</taxon>
        <taxon>Lactobacillales</taxon>
        <taxon>Lactobacillaceae</taxon>
        <taxon>Paucilactobacillus</taxon>
    </lineage>
</organism>
<proteinExistence type="predicted"/>
<dbReference type="RefSeq" id="WP_150203920.1">
    <property type="nucleotide sequence ID" value="NZ_CP043939.1"/>
</dbReference>
<evidence type="ECO:0000313" key="10">
    <source>
        <dbReference type="Proteomes" id="UP000325295"/>
    </source>
</evidence>
<feature type="transmembrane region" description="Helical" evidence="7">
    <location>
        <begin position="262"/>
        <end position="281"/>
    </location>
</feature>
<dbReference type="KEGG" id="lnn:F0161_05160"/>
<keyword evidence="3" id="KW-0732">Signal</keyword>
<keyword evidence="2" id="KW-0964">Secreted</keyword>
<evidence type="ECO:0000256" key="7">
    <source>
        <dbReference type="SAM" id="Phobius"/>
    </source>
</evidence>
<keyword evidence="4" id="KW-0677">Repeat</keyword>
<dbReference type="EMBL" id="CP043939">
    <property type="protein sequence ID" value="QER67301.1"/>
    <property type="molecule type" value="Genomic_DNA"/>
</dbReference>
<evidence type="ECO:0000256" key="2">
    <source>
        <dbReference type="ARBA" id="ARBA00022525"/>
    </source>
</evidence>
<evidence type="ECO:0000259" key="8">
    <source>
        <dbReference type="PROSITE" id="PS50847"/>
    </source>
</evidence>
<evidence type="ECO:0000256" key="4">
    <source>
        <dbReference type="ARBA" id="ARBA00022737"/>
    </source>
</evidence>
<keyword evidence="7" id="KW-0472">Membrane</keyword>
<gene>
    <name evidence="9" type="ORF">F0161_05160</name>
</gene>
<accession>A0A5P1X499</accession>
<keyword evidence="5" id="KW-0572">Peptidoglycan-anchor</keyword>
<dbReference type="InterPro" id="IPR019931">
    <property type="entry name" value="LPXTG_anchor"/>
</dbReference>
<dbReference type="InterPro" id="IPR009459">
    <property type="entry name" value="MucBP_dom"/>
</dbReference>
<dbReference type="Pfam" id="PF00746">
    <property type="entry name" value="Gram_pos_anchor"/>
    <property type="match status" value="1"/>
</dbReference>
<dbReference type="OrthoDB" id="3237761at2"/>
<feature type="domain" description="Gram-positive cocci surface proteins LPxTG" evidence="8">
    <location>
        <begin position="251"/>
        <end position="289"/>
    </location>
</feature>
<name>A0A5P1X499_9LACO</name>